<proteinExistence type="predicted"/>
<feature type="region of interest" description="Disordered" evidence="1">
    <location>
        <begin position="55"/>
        <end position="86"/>
    </location>
</feature>
<gene>
    <name evidence="2" type="ORF">DR999_PMT02517</name>
</gene>
<accession>A0A4D9F3Y8</accession>
<keyword evidence="3" id="KW-1185">Reference proteome</keyword>
<organism evidence="2 3">
    <name type="scientific">Platysternon megacephalum</name>
    <name type="common">big-headed turtle</name>
    <dbReference type="NCBI Taxonomy" id="55544"/>
    <lineage>
        <taxon>Eukaryota</taxon>
        <taxon>Metazoa</taxon>
        <taxon>Chordata</taxon>
        <taxon>Craniata</taxon>
        <taxon>Vertebrata</taxon>
        <taxon>Euteleostomi</taxon>
        <taxon>Archelosauria</taxon>
        <taxon>Testudinata</taxon>
        <taxon>Testudines</taxon>
        <taxon>Cryptodira</taxon>
        <taxon>Durocryptodira</taxon>
        <taxon>Testudinoidea</taxon>
        <taxon>Platysternidae</taxon>
        <taxon>Platysternon</taxon>
    </lineage>
</organism>
<name>A0A4D9F3Y8_9SAUR</name>
<comment type="caution">
    <text evidence="2">The sequence shown here is derived from an EMBL/GenBank/DDBJ whole genome shotgun (WGS) entry which is preliminary data.</text>
</comment>
<sequence length="125" mass="13666">MPLQILVCSPQTFHRAVRHVFQFPPFPAPPPDFAACNVITYDILCADTRVSGDDLNSWQEGQGSSPEDSGSLLIHRPGQPGQQQQKLPVCSAMFTLLVSPASPGSCQHYWGLRALTRAPVHSELD</sequence>
<protein>
    <submittedName>
        <fullName evidence="2">Arylacetamide deacetylase-like 3</fullName>
    </submittedName>
</protein>
<reference evidence="2 3" key="2">
    <citation type="submission" date="2019-04" db="EMBL/GenBank/DDBJ databases">
        <title>The genome sequence of big-headed turtle.</title>
        <authorList>
            <person name="Gong S."/>
        </authorList>
    </citation>
    <scope>NUCLEOTIDE SEQUENCE [LARGE SCALE GENOMIC DNA]</scope>
    <source>
        <strain evidence="2">DO16091913</strain>
        <tissue evidence="2">Muscle</tissue>
    </source>
</reference>
<evidence type="ECO:0000313" key="3">
    <source>
        <dbReference type="Proteomes" id="UP000297703"/>
    </source>
</evidence>
<feature type="compositionally biased region" description="Polar residues" evidence="1">
    <location>
        <begin position="55"/>
        <end position="68"/>
    </location>
</feature>
<evidence type="ECO:0000313" key="2">
    <source>
        <dbReference type="EMBL" id="TFK14078.1"/>
    </source>
</evidence>
<reference evidence="2 3" key="1">
    <citation type="submission" date="2019-04" db="EMBL/GenBank/DDBJ databases">
        <title>Draft genome of the big-headed turtle Platysternon megacephalum.</title>
        <authorList>
            <person name="Gong S."/>
        </authorList>
    </citation>
    <scope>NUCLEOTIDE SEQUENCE [LARGE SCALE GENOMIC DNA]</scope>
    <source>
        <strain evidence="2">DO16091913</strain>
        <tissue evidence="2">Muscle</tissue>
    </source>
</reference>
<dbReference type="EMBL" id="QXTE01000013">
    <property type="protein sequence ID" value="TFK14078.1"/>
    <property type="molecule type" value="Genomic_DNA"/>
</dbReference>
<dbReference type="Proteomes" id="UP000297703">
    <property type="component" value="Unassembled WGS sequence"/>
</dbReference>
<evidence type="ECO:0000256" key="1">
    <source>
        <dbReference type="SAM" id="MobiDB-lite"/>
    </source>
</evidence>
<dbReference type="AlphaFoldDB" id="A0A4D9F3Y8"/>